<reference evidence="10" key="1">
    <citation type="journal article" date="2020" name="Stud. Mycol.">
        <title>101 Dothideomycetes genomes: a test case for predicting lifestyles and emergence of pathogens.</title>
        <authorList>
            <person name="Haridas S."/>
            <person name="Albert R."/>
            <person name="Binder M."/>
            <person name="Bloem J."/>
            <person name="Labutti K."/>
            <person name="Salamov A."/>
            <person name="Andreopoulos B."/>
            <person name="Baker S."/>
            <person name="Barry K."/>
            <person name="Bills G."/>
            <person name="Bluhm B."/>
            <person name="Cannon C."/>
            <person name="Castanera R."/>
            <person name="Culley D."/>
            <person name="Daum C."/>
            <person name="Ezra D."/>
            <person name="Gonzalez J."/>
            <person name="Henrissat B."/>
            <person name="Kuo A."/>
            <person name="Liang C."/>
            <person name="Lipzen A."/>
            <person name="Lutzoni F."/>
            <person name="Magnuson J."/>
            <person name="Mondo S."/>
            <person name="Nolan M."/>
            <person name="Ohm R."/>
            <person name="Pangilinan J."/>
            <person name="Park H.-J."/>
            <person name="Ramirez L."/>
            <person name="Alfaro M."/>
            <person name="Sun H."/>
            <person name="Tritt A."/>
            <person name="Yoshinaga Y."/>
            <person name="Zwiers L.-H."/>
            <person name="Turgeon B."/>
            <person name="Goodwin S."/>
            <person name="Spatafora J."/>
            <person name="Crous P."/>
            <person name="Grigoriev I."/>
        </authorList>
    </citation>
    <scope>NUCLEOTIDE SEQUENCE</scope>
    <source>
        <strain evidence="10">ATCC 16933</strain>
    </source>
</reference>
<dbReference type="InterPro" id="IPR017898">
    <property type="entry name" value="VPS28_N"/>
</dbReference>
<dbReference type="SUPFAM" id="SSF140427">
    <property type="entry name" value="VPS28 C-terminal domain-like"/>
    <property type="match status" value="1"/>
</dbReference>
<evidence type="ECO:0000259" key="9">
    <source>
        <dbReference type="PROSITE" id="PS51313"/>
    </source>
</evidence>
<dbReference type="Pfam" id="PF03997">
    <property type="entry name" value="VPS28"/>
    <property type="match status" value="1"/>
</dbReference>
<evidence type="ECO:0000259" key="8">
    <source>
        <dbReference type="PROSITE" id="PS51310"/>
    </source>
</evidence>
<evidence type="ECO:0000256" key="4">
    <source>
        <dbReference type="ARBA" id="ARBA00022927"/>
    </source>
</evidence>
<gene>
    <name evidence="10" type="ORF">BDY21DRAFT_352533</name>
</gene>
<dbReference type="EMBL" id="MU001690">
    <property type="protein sequence ID" value="KAF2454710.1"/>
    <property type="molecule type" value="Genomic_DNA"/>
</dbReference>
<evidence type="ECO:0000256" key="7">
    <source>
        <dbReference type="SAM" id="MobiDB-lite"/>
    </source>
</evidence>
<dbReference type="PANTHER" id="PTHR12937">
    <property type="entry name" value="VACUOLAR PROTEIN SORTING 28, ISOFORM 2 VPS28"/>
    <property type="match status" value="1"/>
</dbReference>
<dbReference type="InterPro" id="IPR007143">
    <property type="entry name" value="Vps28"/>
</dbReference>
<dbReference type="FunFam" id="1.20.1440.200:FF:000003">
    <property type="entry name" value="Vacuolar protein sorting-associated protein 28"/>
    <property type="match status" value="1"/>
</dbReference>
<dbReference type="InterPro" id="IPR017899">
    <property type="entry name" value="VPS28_C"/>
</dbReference>
<dbReference type="AlphaFoldDB" id="A0A6A6NSD0"/>
<keyword evidence="2 5" id="KW-0813">Transport</keyword>
<sequence>MYPQRQLPYAPTPYSYTPTSALSSTISLDEEVKLFSNNAERDLYESLAEIYSIIMTLEALEKAYLRDSVTETEYTETCNRLLKQYKSNLKNEAVAQAFVDLETFKREWDMECPRATERLRVGIPATDETPSAPRPRQNASGGGPAAPTVASAIETFITTLDAIKLGLREKDMLHPLLVDLIQSVNKVTDVDFDGKPKIVQWLITLNQMRAAEPLTEDQVREFQFDMEQAYYGFKSTLE</sequence>
<keyword evidence="4 5" id="KW-0653">Protein transport</keyword>
<accession>A0A6A6NSD0</accession>
<dbReference type="OrthoDB" id="2671at2759"/>
<dbReference type="InterPro" id="IPR038358">
    <property type="entry name" value="VPS28_N_sf"/>
</dbReference>
<dbReference type="InterPro" id="IPR037202">
    <property type="entry name" value="ESCRT_assembly_dom"/>
</dbReference>
<dbReference type="GO" id="GO:0031902">
    <property type="term" value="C:late endosome membrane"/>
    <property type="evidence" value="ECO:0007669"/>
    <property type="project" value="UniProtKB-SubCell"/>
</dbReference>
<comment type="similarity">
    <text evidence="5 6">Belongs to the VPS28 family.</text>
</comment>
<evidence type="ECO:0000313" key="11">
    <source>
        <dbReference type="Proteomes" id="UP000799766"/>
    </source>
</evidence>
<dbReference type="PIRSF" id="PIRSF017535">
    <property type="entry name" value="VPS28"/>
    <property type="match status" value="1"/>
</dbReference>
<dbReference type="GO" id="GO:0043328">
    <property type="term" value="P:protein transport to vacuole involved in ubiquitin-dependent protein catabolic process via the multivesicular body sorting pathway"/>
    <property type="evidence" value="ECO:0007669"/>
    <property type="project" value="TreeGrafter"/>
</dbReference>
<evidence type="ECO:0000256" key="5">
    <source>
        <dbReference type="PIRNR" id="PIRNR017535"/>
    </source>
</evidence>
<evidence type="ECO:0000313" key="10">
    <source>
        <dbReference type="EMBL" id="KAF2454710.1"/>
    </source>
</evidence>
<evidence type="ECO:0000256" key="1">
    <source>
        <dbReference type="ARBA" id="ARBA00004633"/>
    </source>
</evidence>
<evidence type="ECO:0000256" key="3">
    <source>
        <dbReference type="ARBA" id="ARBA00022753"/>
    </source>
</evidence>
<keyword evidence="3 5" id="KW-0967">Endosome</keyword>
<feature type="domain" description="VPS28 C-terminal" evidence="8">
    <location>
        <begin position="144"/>
        <end position="238"/>
    </location>
</feature>
<protein>
    <recommendedName>
        <fullName evidence="5">Vacuolar protein sorting-associated protein 28</fullName>
    </recommendedName>
    <alternativeName>
        <fullName evidence="5">ESCRT-I complex subunit VPS28</fullName>
    </alternativeName>
</protein>
<evidence type="ECO:0000256" key="6">
    <source>
        <dbReference type="PROSITE-ProRule" id="PRU00642"/>
    </source>
</evidence>
<proteinExistence type="inferred from homology"/>
<name>A0A6A6NSD0_9PEZI</name>
<dbReference type="Proteomes" id="UP000799766">
    <property type="component" value="Unassembled WGS sequence"/>
</dbReference>
<dbReference type="InterPro" id="IPR037206">
    <property type="entry name" value="VPS28_C_sf"/>
</dbReference>
<comment type="function">
    <text evidence="5">Component of the ESCRT-I complex (endosomal sorting complex required for transport I), a regulator of vesicular trafficking process.</text>
</comment>
<dbReference type="GO" id="GO:0000813">
    <property type="term" value="C:ESCRT I complex"/>
    <property type="evidence" value="ECO:0007669"/>
    <property type="project" value="UniProtKB-UniRule"/>
</dbReference>
<dbReference type="GO" id="GO:0044877">
    <property type="term" value="F:protein-containing complex binding"/>
    <property type="evidence" value="ECO:0007669"/>
    <property type="project" value="TreeGrafter"/>
</dbReference>
<dbReference type="PROSITE" id="PS51310">
    <property type="entry name" value="VPS28_C"/>
    <property type="match status" value="1"/>
</dbReference>
<dbReference type="PROSITE" id="PS51313">
    <property type="entry name" value="VPS28_N"/>
    <property type="match status" value="1"/>
</dbReference>
<dbReference type="Gene3D" id="1.20.120.1130">
    <property type="match status" value="1"/>
</dbReference>
<dbReference type="SUPFAM" id="SSF140111">
    <property type="entry name" value="Endosomal sorting complex assembly domain"/>
    <property type="match status" value="1"/>
</dbReference>
<organism evidence="10 11">
    <name type="scientific">Lineolata rhizophorae</name>
    <dbReference type="NCBI Taxonomy" id="578093"/>
    <lineage>
        <taxon>Eukaryota</taxon>
        <taxon>Fungi</taxon>
        <taxon>Dikarya</taxon>
        <taxon>Ascomycota</taxon>
        <taxon>Pezizomycotina</taxon>
        <taxon>Dothideomycetes</taxon>
        <taxon>Dothideomycetes incertae sedis</taxon>
        <taxon>Lineolatales</taxon>
        <taxon>Lineolataceae</taxon>
        <taxon>Lineolata</taxon>
    </lineage>
</organism>
<evidence type="ECO:0000256" key="2">
    <source>
        <dbReference type="ARBA" id="ARBA00022448"/>
    </source>
</evidence>
<feature type="domain" description="VPS28 N-terminal" evidence="9">
    <location>
        <begin position="21"/>
        <end position="129"/>
    </location>
</feature>
<dbReference type="PANTHER" id="PTHR12937:SF0">
    <property type="entry name" value="VACUOLAR PROTEIN SORTING-ASSOCIATED PROTEIN 28 HOMOLOG"/>
    <property type="match status" value="1"/>
</dbReference>
<dbReference type="FunFam" id="1.20.120.1130:FF:000001">
    <property type="entry name" value="Vacuolar protein sorting-associated protein 28 homolog"/>
    <property type="match status" value="1"/>
</dbReference>
<comment type="subcellular location">
    <subcellularLocation>
        <location evidence="1">Late endosome membrane</location>
        <topology evidence="1">Peripheral membrane protein</topology>
    </subcellularLocation>
</comment>
<keyword evidence="11" id="KW-1185">Reference proteome</keyword>
<dbReference type="Gene3D" id="1.20.1440.200">
    <property type="match status" value="1"/>
</dbReference>
<feature type="region of interest" description="Disordered" evidence="7">
    <location>
        <begin position="123"/>
        <end position="146"/>
    </location>
</feature>